<comment type="subunit">
    <text evidence="3">Homotrimer.</text>
</comment>
<evidence type="ECO:0000313" key="6">
    <source>
        <dbReference type="EMBL" id="MBO8457352.1"/>
    </source>
</evidence>
<dbReference type="Pfam" id="PF01081">
    <property type="entry name" value="Aldolase"/>
    <property type="match status" value="1"/>
</dbReference>
<comment type="caution">
    <text evidence="6">The sequence shown here is derived from an EMBL/GenBank/DDBJ whole genome shotgun (WGS) entry which is preliminary data.</text>
</comment>
<comment type="similarity">
    <text evidence="2">Belongs to the KHG/KDPG aldolase family.</text>
</comment>
<evidence type="ECO:0000256" key="5">
    <source>
        <dbReference type="ARBA" id="ARBA00023277"/>
    </source>
</evidence>
<dbReference type="PANTHER" id="PTHR30246:SF1">
    <property type="entry name" value="2-DEHYDRO-3-DEOXY-6-PHOSPHOGALACTONATE ALDOLASE-RELATED"/>
    <property type="match status" value="1"/>
</dbReference>
<dbReference type="Proteomes" id="UP000823638">
    <property type="component" value="Unassembled WGS sequence"/>
</dbReference>
<sequence length="331" mass="36068">MQEVFECIFRNGLIPVLTVSDLTGIETYGRFFSLAGFGCLEVTLRTREAAQAIRILKNNFPGLTVGAGTVLNVDEGKKALDAGSDFLVSPGFTVGVLEFCSRNSIPYIPGVQTPVEIQTALEYGFNVLKFFPCEAAGGIRTLKALGAPFHSVGFIPTGGINKENMKNYLALDQVFALGGSFVVPSGTEIVENFGENLLEAGSLRKAVNSFFIEQVKVMGEDFFYNSMAESGFGKIMKILDLEKESFEECFRSRGCISSGFSNSEKGGDVKGEVILSCLNLERAGAVLKKEGFDFSRKKESGSGGFYLEIICSGWVFRIIRKINGDCHYQKV</sequence>
<keyword evidence="5" id="KW-0119">Carbohydrate metabolism</keyword>
<name>A0A9D9N1X4_9SPIR</name>
<evidence type="ECO:0000313" key="7">
    <source>
        <dbReference type="Proteomes" id="UP000823638"/>
    </source>
</evidence>
<proteinExistence type="inferred from homology"/>
<dbReference type="NCBIfam" id="TIGR01182">
    <property type="entry name" value="eda"/>
    <property type="match status" value="1"/>
</dbReference>
<dbReference type="GO" id="GO:0008700">
    <property type="term" value="F:(R,S)-4-hydroxy-2-oxoglutarate aldolase activity"/>
    <property type="evidence" value="ECO:0007669"/>
    <property type="project" value="UniProtKB-EC"/>
</dbReference>
<evidence type="ECO:0000256" key="2">
    <source>
        <dbReference type="ARBA" id="ARBA00006906"/>
    </source>
</evidence>
<dbReference type="EMBL" id="JADIMM010000054">
    <property type="protein sequence ID" value="MBO8457352.1"/>
    <property type="molecule type" value="Genomic_DNA"/>
</dbReference>
<dbReference type="CDD" id="cd00452">
    <property type="entry name" value="KDPG_aldolase"/>
    <property type="match status" value="1"/>
</dbReference>
<dbReference type="InterPro" id="IPR013785">
    <property type="entry name" value="Aldolase_TIM"/>
</dbReference>
<dbReference type="PANTHER" id="PTHR30246">
    <property type="entry name" value="2-KETO-3-DEOXY-6-PHOSPHOGLUCONATE ALDOLASE"/>
    <property type="match status" value="1"/>
</dbReference>
<dbReference type="EC" id="4.1.2.14" evidence="6"/>
<evidence type="ECO:0000256" key="1">
    <source>
        <dbReference type="ARBA" id="ARBA00004761"/>
    </source>
</evidence>
<dbReference type="InterPro" id="IPR000887">
    <property type="entry name" value="Aldlse_KDPG_KHG"/>
</dbReference>
<reference evidence="6" key="2">
    <citation type="journal article" date="2021" name="PeerJ">
        <title>Extensive microbial diversity within the chicken gut microbiome revealed by metagenomics and culture.</title>
        <authorList>
            <person name="Gilroy R."/>
            <person name="Ravi A."/>
            <person name="Getino M."/>
            <person name="Pursley I."/>
            <person name="Horton D.L."/>
            <person name="Alikhan N.F."/>
            <person name="Baker D."/>
            <person name="Gharbi K."/>
            <person name="Hall N."/>
            <person name="Watson M."/>
            <person name="Adriaenssens E.M."/>
            <person name="Foster-Nyarko E."/>
            <person name="Jarju S."/>
            <person name="Secka A."/>
            <person name="Antonio M."/>
            <person name="Oren A."/>
            <person name="Chaudhuri R.R."/>
            <person name="La Ragione R."/>
            <person name="Hildebrand F."/>
            <person name="Pallen M.J."/>
        </authorList>
    </citation>
    <scope>NUCLEOTIDE SEQUENCE</scope>
    <source>
        <strain evidence="6">10532</strain>
    </source>
</reference>
<gene>
    <name evidence="6" type="primary">eda</name>
    <name evidence="6" type="ORF">IAA81_03890</name>
</gene>
<dbReference type="AlphaFoldDB" id="A0A9D9N1X4"/>
<evidence type="ECO:0000256" key="3">
    <source>
        <dbReference type="ARBA" id="ARBA00011233"/>
    </source>
</evidence>
<comment type="pathway">
    <text evidence="1">Carbohydrate acid metabolism.</text>
</comment>
<keyword evidence="4 6" id="KW-0456">Lyase</keyword>
<dbReference type="Gene3D" id="3.20.20.70">
    <property type="entry name" value="Aldolase class I"/>
    <property type="match status" value="1"/>
</dbReference>
<dbReference type="SUPFAM" id="SSF51569">
    <property type="entry name" value="Aldolase"/>
    <property type="match status" value="1"/>
</dbReference>
<accession>A0A9D9N1X4</accession>
<protein>
    <submittedName>
        <fullName evidence="6">Bifunctional 4-hydroxy-2-oxoglutarate aldolase/2-dehydro-3-deoxy-phosphogluconate aldolase</fullName>
        <ecNumber evidence="6">4.1.2.14</ecNumber>
        <ecNumber evidence="6">4.1.3.16</ecNumber>
    </submittedName>
</protein>
<dbReference type="GO" id="GO:0008675">
    <property type="term" value="F:2-dehydro-3-deoxy-phosphogluconate aldolase activity"/>
    <property type="evidence" value="ECO:0007669"/>
    <property type="project" value="UniProtKB-EC"/>
</dbReference>
<reference evidence="6" key="1">
    <citation type="submission" date="2020-10" db="EMBL/GenBank/DDBJ databases">
        <authorList>
            <person name="Gilroy R."/>
        </authorList>
    </citation>
    <scope>NUCLEOTIDE SEQUENCE</scope>
    <source>
        <strain evidence="6">10532</strain>
    </source>
</reference>
<organism evidence="6 7">
    <name type="scientific">Candidatus Gallitreponema excrementavium</name>
    <dbReference type="NCBI Taxonomy" id="2840840"/>
    <lineage>
        <taxon>Bacteria</taxon>
        <taxon>Pseudomonadati</taxon>
        <taxon>Spirochaetota</taxon>
        <taxon>Spirochaetia</taxon>
        <taxon>Spirochaetales</taxon>
        <taxon>Candidatus Gallitreponema</taxon>
    </lineage>
</organism>
<evidence type="ECO:0000256" key="4">
    <source>
        <dbReference type="ARBA" id="ARBA00023239"/>
    </source>
</evidence>
<dbReference type="EC" id="4.1.3.16" evidence="6"/>